<dbReference type="GO" id="GO:0005739">
    <property type="term" value="C:mitochondrion"/>
    <property type="evidence" value="ECO:0007669"/>
    <property type="project" value="UniProtKB-SubCell"/>
</dbReference>
<dbReference type="NCBIfam" id="NF002148">
    <property type="entry name" value="PRK00982.1-2"/>
    <property type="match status" value="1"/>
</dbReference>
<dbReference type="Pfam" id="PF00550">
    <property type="entry name" value="PP-binding"/>
    <property type="match status" value="1"/>
</dbReference>
<evidence type="ECO:0000256" key="15">
    <source>
        <dbReference type="ARBA" id="ARBA00063067"/>
    </source>
</evidence>
<evidence type="ECO:0000256" key="3">
    <source>
        <dbReference type="ARBA" id="ARBA00010930"/>
    </source>
</evidence>
<comment type="pathway">
    <text evidence="2">Lipid metabolism; fatty acid biosynthesis.</text>
</comment>
<dbReference type="AlphaFoldDB" id="A0A9D4UAH9"/>
<keyword evidence="4" id="KW-0813">Transport</keyword>
<protein>
    <recommendedName>
        <fullName evidence="16">Acyl carrier protein</fullName>
    </recommendedName>
</protein>
<evidence type="ECO:0000256" key="16">
    <source>
        <dbReference type="RuleBase" id="RU000722"/>
    </source>
</evidence>
<dbReference type="PROSITE" id="PS50075">
    <property type="entry name" value="CARRIER"/>
    <property type="match status" value="1"/>
</dbReference>
<comment type="caution">
    <text evidence="18">The sequence shown here is derived from an EMBL/GenBank/DDBJ whole genome shotgun (WGS) entry which is preliminary data.</text>
</comment>
<keyword evidence="9" id="KW-0809">Transit peptide</keyword>
<dbReference type="FunFam" id="1.10.1200.10:FF:000003">
    <property type="entry name" value="Acyl carrier protein"/>
    <property type="match status" value="1"/>
</dbReference>
<evidence type="ECO:0000256" key="6">
    <source>
        <dbReference type="ARBA" id="ARBA00022516"/>
    </source>
</evidence>
<dbReference type="InterPro" id="IPR036736">
    <property type="entry name" value="ACP-like_sf"/>
</dbReference>
<evidence type="ECO:0000256" key="9">
    <source>
        <dbReference type="ARBA" id="ARBA00022946"/>
    </source>
</evidence>
<reference evidence="18" key="1">
    <citation type="submission" date="2021-01" db="EMBL/GenBank/DDBJ databases">
        <title>Adiantum capillus-veneris genome.</title>
        <authorList>
            <person name="Fang Y."/>
            <person name="Liao Q."/>
        </authorList>
    </citation>
    <scope>NUCLEOTIDE SEQUENCE</scope>
    <source>
        <strain evidence="18">H3</strain>
        <tissue evidence="18">Leaf</tissue>
    </source>
</reference>
<keyword evidence="12" id="KW-0496">Mitochondrion</keyword>
<evidence type="ECO:0000256" key="10">
    <source>
        <dbReference type="ARBA" id="ARBA00022982"/>
    </source>
</evidence>
<evidence type="ECO:0000256" key="8">
    <source>
        <dbReference type="ARBA" id="ARBA00022832"/>
    </source>
</evidence>
<dbReference type="Gene3D" id="1.10.1200.10">
    <property type="entry name" value="ACP-like"/>
    <property type="match status" value="1"/>
</dbReference>
<evidence type="ECO:0000256" key="4">
    <source>
        <dbReference type="ARBA" id="ARBA00022448"/>
    </source>
</evidence>
<dbReference type="EMBL" id="JABFUD020000020">
    <property type="protein sequence ID" value="KAI5064062.1"/>
    <property type="molecule type" value="Genomic_DNA"/>
</dbReference>
<accession>A0A9D4UAH9</accession>
<dbReference type="InterPro" id="IPR009081">
    <property type="entry name" value="PP-bd_ACP"/>
</dbReference>
<keyword evidence="7" id="KW-0597">Phosphoprotein</keyword>
<evidence type="ECO:0000256" key="5">
    <source>
        <dbReference type="ARBA" id="ARBA00022450"/>
    </source>
</evidence>
<dbReference type="Proteomes" id="UP000886520">
    <property type="component" value="Chromosome 20"/>
</dbReference>
<dbReference type="PANTHER" id="PTHR20863:SF28">
    <property type="entry name" value="ACYL CARRIER PROTEIN, MITOCHONDRIAL"/>
    <property type="match status" value="1"/>
</dbReference>
<gene>
    <name evidence="18" type="ORF">GOP47_0020732</name>
</gene>
<proteinExistence type="inferred from homology"/>
<evidence type="ECO:0000259" key="17">
    <source>
        <dbReference type="PROSITE" id="PS50075"/>
    </source>
</evidence>
<dbReference type="NCBIfam" id="TIGR00517">
    <property type="entry name" value="acyl_carrier"/>
    <property type="match status" value="1"/>
</dbReference>
<evidence type="ECO:0000256" key="7">
    <source>
        <dbReference type="ARBA" id="ARBA00022553"/>
    </source>
</evidence>
<keyword evidence="6 16" id="KW-0444">Lipid biosynthesis</keyword>
<organism evidence="18 19">
    <name type="scientific">Adiantum capillus-veneris</name>
    <name type="common">Maidenhair fern</name>
    <dbReference type="NCBI Taxonomy" id="13818"/>
    <lineage>
        <taxon>Eukaryota</taxon>
        <taxon>Viridiplantae</taxon>
        <taxon>Streptophyta</taxon>
        <taxon>Embryophyta</taxon>
        <taxon>Tracheophyta</taxon>
        <taxon>Polypodiopsida</taxon>
        <taxon>Polypodiidae</taxon>
        <taxon>Polypodiales</taxon>
        <taxon>Pteridineae</taxon>
        <taxon>Pteridaceae</taxon>
        <taxon>Vittarioideae</taxon>
        <taxon>Adiantum</taxon>
    </lineage>
</organism>
<dbReference type="GO" id="GO:0000036">
    <property type="term" value="F:acyl carrier activity"/>
    <property type="evidence" value="ECO:0007669"/>
    <property type="project" value="TreeGrafter"/>
</dbReference>
<comment type="similarity">
    <text evidence="3">Belongs to the acyl carrier protein (ACP) family.</text>
</comment>
<keyword evidence="19" id="KW-1185">Reference proteome</keyword>
<dbReference type="PANTHER" id="PTHR20863">
    <property type="entry name" value="ACYL CARRIER PROTEIN"/>
    <property type="match status" value="1"/>
</dbReference>
<dbReference type="GO" id="GO:0000035">
    <property type="term" value="F:acyl binding"/>
    <property type="evidence" value="ECO:0007669"/>
    <property type="project" value="TreeGrafter"/>
</dbReference>
<evidence type="ECO:0000313" key="18">
    <source>
        <dbReference type="EMBL" id="KAI5064062.1"/>
    </source>
</evidence>
<dbReference type="InterPro" id="IPR003231">
    <property type="entry name" value="ACP"/>
</dbReference>
<evidence type="ECO:0000256" key="12">
    <source>
        <dbReference type="ARBA" id="ARBA00023128"/>
    </source>
</evidence>
<comment type="function">
    <text evidence="14">Carrier of the growing fatty acid chain in fatty acid biosynthesis. May be involved in the synthesis of short and medium chain fatty acids. Accessory and non-catalytic subunit of the mitochondrial membrane respiratory chain NADH dehydrogenase (Complex I), which functions in the transfer of electrons from NADH to the respiratory chain.</text>
</comment>
<comment type="subcellular location">
    <subcellularLocation>
        <location evidence="1">Mitochondrion</location>
    </subcellularLocation>
</comment>
<sequence length="111" mass="12210">MQSLRANFLRQMRVPVKGASWRFSSAAPHPDMEEVTDRVLSVVKSFPKADPSKVTPSSHFEKDLGLDSLDTVEVVMAIEEEFALEISDGEADKIDSCTAAINYVSAHPMAK</sequence>
<dbReference type="OrthoDB" id="448946at2759"/>
<comment type="subunit">
    <text evidence="15">Complex I is composed of at least 49 different subunits.</text>
</comment>
<keyword evidence="8" id="KW-0276">Fatty acid metabolism</keyword>
<dbReference type="PROSITE" id="PS00012">
    <property type="entry name" value="PHOSPHOPANTETHEINE"/>
    <property type="match status" value="1"/>
</dbReference>
<feature type="domain" description="Carrier" evidence="17">
    <location>
        <begin position="33"/>
        <end position="108"/>
    </location>
</feature>
<keyword evidence="13 16" id="KW-0275">Fatty acid biosynthesis</keyword>
<keyword evidence="5 16" id="KW-0596">Phosphopantetheine</keyword>
<evidence type="ECO:0000256" key="1">
    <source>
        <dbReference type="ARBA" id="ARBA00004173"/>
    </source>
</evidence>
<evidence type="ECO:0000256" key="14">
    <source>
        <dbReference type="ARBA" id="ARBA00057783"/>
    </source>
</evidence>
<dbReference type="InterPro" id="IPR006162">
    <property type="entry name" value="Ppantetheine_attach_site"/>
</dbReference>
<evidence type="ECO:0000256" key="13">
    <source>
        <dbReference type="ARBA" id="ARBA00023160"/>
    </source>
</evidence>
<evidence type="ECO:0000256" key="11">
    <source>
        <dbReference type="ARBA" id="ARBA00023098"/>
    </source>
</evidence>
<name>A0A9D4UAH9_ADICA</name>
<evidence type="ECO:0000256" key="2">
    <source>
        <dbReference type="ARBA" id="ARBA00005194"/>
    </source>
</evidence>
<dbReference type="HAMAP" id="MF_01217">
    <property type="entry name" value="Acyl_carrier"/>
    <property type="match status" value="1"/>
</dbReference>
<evidence type="ECO:0000313" key="19">
    <source>
        <dbReference type="Proteomes" id="UP000886520"/>
    </source>
</evidence>
<keyword evidence="10" id="KW-0249">Electron transport</keyword>
<keyword evidence="11" id="KW-0443">Lipid metabolism</keyword>
<dbReference type="SUPFAM" id="SSF47336">
    <property type="entry name" value="ACP-like"/>
    <property type="match status" value="1"/>
</dbReference>